<name>M7T8R8_EUTLA</name>
<dbReference type="OrthoDB" id="3358371at2759"/>
<proteinExistence type="inferred from homology"/>
<dbReference type="OMA" id="FGTTDFW"/>
<accession>M7T8R8</accession>
<gene>
    <name evidence="4" type="ORF">UCREL1_6800</name>
</gene>
<organism evidence="4 5">
    <name type="scientific">Eutypa lata (strain UCR-EL1)</name>
    <name type="common">Grapevine dieback disease fungus</name>
    <name type="synonym">Eutypa armeniacae</name>
    <dbReference type="NCBI Taxonomy" id="1287681"/>
    <lineage>
        <taxon>Eukaryota</taxon>
        <taxon>Fungi</taxon>
        <taxon>Dikarya</taxon>
        <taxon>Ascomycota</taxon>
        <taxon>Pezizomycotina</taxon>
        <taxon>Sordariomycetes</taxon>
        <taxon>Xylariomycetidae</taxon>
        <taxon>Xylariales</taxon>
        <taxon>Diatrypaceae</taxon>
        <taxon>Eutypa</taxon>
    </lineage>
</organism>
<dbReference type="HOGENOM" id="CLU_007383_8_6_1"/>
<dbReference type="Gene3D" id="3.40.50.720">
    <property type="entry name" value="NAD(P)-binding Rossmann-like Domain"/>
    <property type="match status" value="1"/>
</dbReference>
<dbReference type="GO" id="GO:0005634">
    <property type="term" value="C:nucleus"/>
    <property type="evidence" value="ECO:0007669"/>
    <property type="project" value="TreeGrafter"/>
</dbReference>
<evidence type="ECO:0000256" key="1">
    <source>
        <dbReference type="ARBA" id="ARBA00006328"/>
    </source>
</evidence>
<comment type="similarity">
    <text evidence="1">Belongs to the NmrA-type oxidoreductase family.</text>
</comment>
<dbReference type="PANTHER" id="PTHR42748">
    <property type="entry name" value="NITROGEN METABOLITE REPRESSION PROTEIN NMRA FAMILY MEMBER"/>
    <property type="match status" value="1"/>
</dbReference>
<keyword evidence="5" id="KW-1185">Reference proteome</keyword>
<dbReference type="InterPro" id="IPR008030">
    <property type="entry name" value="NmrA-like"/>
</dbReference>
<keyword evidence="2" id="KW-0521">NADP</keyword>
<dbReference type="STRING" id="1287681.M7T8R8"/>
<dbReference type="Gene3D" id="3.90.25.10">
    <property type="entry name" value="UDP-galactose 4-epimerase, domain 1"/>
    <property type="match status" value="1"/>
</dbReference>
<reference evidence="5" key="1">
    <citation type="journal article" date="2013" name="Genome Announc.">
        <title>Draft genome sequence of the grapevine dieback fungus Eutypa lata UCR-EL1.</title>
        <authorList>
            <person name="Blanco-Ulate B."/>
            <person name="Rolshausen P.E."/>
            <person name="Cantu D."/>
        </authorList>
    </citation>
    <scope>NUCLEOTIDE SEQUENCE [LARGE SCALE GENOMIC DNA]</scope>
    <source>
        <strain evidence="5">UCR-EL1</strain>
    </source>
</reference>
<dbReference type="Pfam" id="PF05368">
    <property type="entry name" value="NmrA"/>
    <property type="match status" value="1"/>
</dbReference>
<sequence length="330" mass="36221">MAKKIVTILGITGKQGASVADVFLREGGWHIRGVTRDPSKASSQVLADKGVELIKGDMDDAALLKKAFAGSNVIFGVTDFWGITRDPKVQERAKVAGVPVNALAYDIEVQQGRNIVDAANATLDTLDRFVLLTLSATKKWSKGKYSHNYHFDAKWVAVEYVKATYPELAKKTSYLQVALYLTNWKEFGPLPMGKPVKQPDGTFVLRLPANPDDPVAQIDARREFVKALLKVPAGQNLLGVASTLSWNEYAALWGKVNGVTCRFERLDRKVLEDAIPGGIGEEMADMFEYISEFGYHGGDPTVVLPKDLGVDVPVYTVGEFIKGEDWTSLL</sequence>
<dbReference type="InterPro" id="IPR036291">
    <property type="entry name" value="NAD(P)-bd_dom_sf"/>
</dbReference>
<dbReference type="InterPro" id="IPR051164">
    <property type="entry name" value="NmrA-like_oxidored"/>
</dbReference>
<dbReference type="KEGG" id="ela:UCREL1_6800"/>
<dbReference type="PANTHER" id="PTHR42748:SF26">
    <property type="entry name" value="NMRA-LIKE DOMAIN-CONTAINING PROTEIN"/>
    <property type="match status" value="1"/>
</dbReference>
<protein>
    <submittedName>
        <fullName evidence="4">Putative-like family protein</fullName>
    </submittedName>
</protein>
<evidence type="ECO:0000313" key="4">
    <source>
        <dbReference type="EMBL" id="EMR66216.1"/>
    </source>
</evidence>
<dbReference type="Proteomes" id="UP000012174">
    <property type="component" value="Unassembled WGS sequence"/>
</dbReference>
<evidence type="ECO:0000256" key="2">
    <source>
        <dbReference type="ARBA" id="ARBA00022857"/>
    </source>
</evidence>
<dbReference type="AlphaFoldDB" id="M7T8R8"/>
<dbReference type="eggNOG" id="ENOG502QRK5">
    <property type="taxonomic scope" value="Eukaryota"/>
</dbReference>
<feature type="domain" description="NmrA-like" evidence="3">
    <location>
        <begin position="3"/>
        <end position="297"/>
    </location>
</feature>
<evidence type="ECO:0000313" key="5">
    <source>
        <dbReference type="Proteomes" id="UP000012174"/>
    </source>
</evidence>
<dbReference type="SUPFAM" id="SSF51735">
    <property type="entry name" value="NAD(P)-binding Rossmann-fold domains"/>
    <property type="match status" value="1"/>
</dbReference>
<dbReference type="EMBL" id="KB706696">
    <property type="protein sequence ID" value="EMR66216.1"/>
    <property type="molecule type" value="Genomic_DNA"/>
</dbReference>
<evidence type="ECO:0000259" key="3">
    <source>
        <dbReference type="Pfam" id="PF05368"/>
    </source>
</evidence>